<dbReference type="GO" id="GO:0016791">
    <property type="term" value="F:phosphatase activity"/>
    <property type="evidence" value="ECO:0007669"/>
    <property type="project" value="TreeGrafter"/>
</dbReference>
<protein>
    <submittedName>
        <fullName evidence="3">Diadenosine tetraphosphatase ApaH/serine/threonine PP2A family protein phosphatase</fullName>
    </submittedName>
</protein>
<reference evidence="3 4" key="1">
    <citation type="submission" date="2018-06" db="EMBL/GenBank/DDBJ databases">
        <title>Genomic Encyclopedia of Archaeal and Bacterial Type Strains, Phase II (KMG-II): from individual species to whole genera.</title>
        <authorList>
            <person name="Goeker M."/>
        </authorList>
    </citation>
    <scope>NUCLEOTIDE SEQUENCE [LARGE SCALE GENOMIC DNA]</scope>
    <source>
        <strain evidence="3 4">DSM 24525</strain>
    </source>
</reference>
<dbReference type="OrthoDB" id="9813918at2"/>
<dbReference type="SUPFAM" id="SSF56300">
    <property type="entry name" value="Metallo-dependent phosphatases"/>
    <property type="match status" value="1"/>
</dbReference>
<comment type="caution">
    <text evidence="3">The sequence shown here is derived from an EMBL/GenBank/DDBJ whole genome shotgun (WGS) entry which is preliminary data.</text>
</comment>
<evidence type="ECO:0000313" key="4">
    <source>
        <dbReference type="Proteomes" id="UP000249688"/>
    </source>
</evidence>
<dbReference type="GO" id="GO:0005737">
    <property type="term" value="C:cytoplasm"/>
    <property type="evidence" value="ECO:0007669"/>
    <property type="project" value="TreeGrafter"/>
</dbReference>
<dbReference type="Proteomes" id="UP000249688">
    <property type="component" value="Unassembled WGS sequence"/>
</dbReference>
<dbReference type="InterPro" id="IPR029052">
    <property type="entry name" value="Metallo-depent_PP-like"/>
</dbReference>
<dbReference type="InterPro" id="IPR011152">
    <property type="entry name" value="Pesterase_MJ0912"/>
</dbReference>
<evidence type="ECO:0000256" key="1">
    <source>
        <dbReference type="ARBA" id="ARBA00008950"/>
    </source>
</evidence>
<feature type="domain" description="Calcineurin-like phosphoesterase" evidence="2">
    <location>
        <begin position="1"/>
        <end position="209"/>
    </location>
</feature>
<dbReference type="AlphaFoldDB" id="A0A2W7IL11"/>
<proteinExistence type="inferred from homology"/>
<dbReference type="Pfam" id="PF12850">
    <property type="entry name" value="Metallophos_2"/>
    <property type="match status" value="1"/>
</dbReference>
<dbReference type="PANTHER" id="PTHR42850">
    <property type="entry name" value="METALLOPHOSPHOESTERASE"/>
    <property type="match status" value="1"/>
</dbReference>
<dbReference type="PANTHER" id="PTHR42850:SF2">
    <property type="entry name" value="BLL5683 PROTEIN"/>
    <property type="match status" value="1"/>
</dbReference>
<accession>A0A2W7IL11</accession>
<sequence length="246" mass="26199">MRIALFTDIHGNRQALAACLEHAARQGAERHVFLGDIVGYGGDPAWCVAQVMREVAAGAVALQGNHDAAIAAGIAGLNGVAAAAIEWTRSILSPAARTFLAELPLLHEEEDRLYVHADASNPGAWRYVMDAEDARRSMDATSARITLCGHVHSPRLYGLSDTAKLTVFRPPANEPIPLLARRRWLAVLGAVGQPRDGDPAACYGLLDTTEPSLTWVRVPYDVAGAACAIRAAGLPEQLATRLALGR</sequence>
<evidence type="ECO:0000313" key="3">
    <source>
        <dbReference type="EMBL" id="PZW40067.1"/>
    </source>
</evidence>
<name>A0A2W7IL11_9PROT</name>
<evidence type="ECO:0000259" key="2">
    <source>
        <dbReference type="Pfam" id="PF12850"/>
    </source>
</evidence>
<organism evidence="3 4">
    <name type="scientific">Humitalea rosea</name>
    <dbReference type="NCBI Taxonomy" id="990373"/>
    <lineage>
        <taxon>Bacteria</taxon>
        <taxon>Pseudomonadati</taxon>
        <taxon>Pseudomonadota</taxon>
        <taxon>Alphaproteobacteria</taxon>
        <taxon>Acetobacterales</taxon>
        <taxon>Roseomonadaceae</taxon>
        <taxon>Humitalea</taxon>
    </lineage>
</organism>
<dbReference type="InterPro" id="IPR024654">
    <property type="entry name" value="Calcineurin-like_PHP_lpxH"/>
</dbReference>
<dbReference type="RefSeq" id="WP_111399821.1">
    <property type="nucleotide sequence ID" value="NZ_QKYU01000025.1"/>
</dbReference>
<gene>
    <name evidence="3" type="ORF">C8P66_12535</name>
</gene>
<keyword evidence="4" id="KW-1185">Reference proteome</keyword>
<dbReference type="EMBL" id="QKYU01000025">
    <property type="protein sequence ID" value="PZW40067.1"/>
    <property type="molecule type" value="Genomic_DNA"/>
</dbReference>
<dbReference type="PIRSF" id="PIRSF000883">
    <property type="entry name" value="Pesterase_MJ0912"/>
    <property type="match status" value="1"/>
</dbReference>
<dbReference type="Gene3D" id="3.60.21.10">
    <property type="match status" value="1"/>
</dbReference>
<dbReference type="CDD" id="cd00838">
    <property type="entry name" value="MPP_superfamily"/>
    <property type="match status" value="1"/>
</dbReference>
<dbReference type="InterPro" id="IPR050126">
    <property type="entry name" value="Ap4A_hydrolase"/>
</dbReference>
<comment type="similarity">
    <text evidence="1">Belongs to the metallophosphoesterase superfamily. YfcE family.</text>
</comment>